<dbReference type="InterPro" id="IPR000515">
    <property type="entry name" value="MetI-like"/>
</dbReference>
<evidence type="ECO:0000313" key="10">
    <source>
        <dbReference type="Proteomes" id="UP001596113"/>
    </source>
</evidence>
<evidence type="ECO:0000259" key="8">
    <source>
        <dbReference type="PROSITE" id="PS50928"/>
    </source>
</evidence>
<evidence type="ECO:0000256" key="1">
    <source>
        <dbReference type="ARBA" id="ARBA00004651"/>
    </source>
</evidence>
<comment type="similarity">
    <text evidence="7">Belongs to the binding-protein-dependent transport system permease family.</text>
</comment>
<keyword evidence="10" id="KW-1185">Reference proteome</keyword>
<feature type="transmembrane region" description="Helical" evidence="7">
    <location>
        <begin position="125"/>
        <end position="146"/>
    </location>
</feature>
<organism evidence="9 10">
    <name type="scientific">Cohnella soli</name>
    <dbReference type="NCBI Taxonomy" id="425005"/>
    <lineage>
        <taxon>Bacteria</taxon>
        <taxon>Bacillati</taxon>
        <taxon>Bacillota</taxon>
        <taxon>Bacilli</taxon>
        <taxon>Bacillales</taxon>
        <taxon>Paenibacillaceae</taxon>
        <taxon>Cohnella</taxon>
    </lineage>
</organism>
<dbReference type="PANTHER" id="PTHR43227">
    <property type="entry name" value="BLL4140 PROTEIN"/>
    <property type="match status" value="1"/>
</dbReference>
<evidence type="ECO:0000256" key="6">
    <source>
        <dbReference type="ARBA" id="ARBA00023136"/>
    </source>
</evidence>
<dbReference type="CDD" id="cd06261">
    <property type="entry name" value="TM_PBP2"/>
    <property type="match status" value="1"/>
</dbReference>
<name>A0ABW0HN59_9BACL</name>
<keyword evidence="6 7" id="KW-0472">Membrane</keyword>
<feature type="transmembrane region" description="Helical" evidence="7">
    <location>
        <begin position="166"/>
        <end position="190"/>
    </location>
</feature>
<comment type="subcellular location">
    <subcellularLocation>
        <location evidence="1 7">Cell membrane</location>
        <topology evidence="1 7">Multi-pass membrane protein</topology>
    </subcellularLocation>
</comment>
<dbReference type="Proteomes" id="UP001596113">
    <property type="component" value="Unassembled WGS sequence"/>
</dbReference>
<feature type="transmembrane region" description="Helical" evidence="7">
    <location>
        <begin position="20"/>
        <end position="40"/>
    </location>
</feature>
<comment type="caution">
    <text evidence="9">The sequence shown here is derived from an EMBL/GenBank/DDBJ whole genome shotgun (WGS) entry which is preliminary data.</text>
</comment>
<evidence type="ECO:0000256" key="2">
    <source>
        <dbReference type="ARBA" id="ARBA00022448"/>
    </source>
</evidence>
<dbReference type="RefSeq" id="WP_378131325.1">
    <property type="nucleotide sequence ID" value="NZ_JBHSMI010000013.1"/>
</dbReference>
<keyword evidence="4 7" id="KW-0812">Transmembrane</keyword>
<dbReference type="EMBL" id="JBHSMI010000013">
    <property type="protein sequence ID" value="MFC5402671.1"/>
    <property type="molecule type" value="Genomic_DNA"/>
</dbReference>
<evidence type="ECO:0000256" key="4">
    <source>
        <dbReference type="ARBA" id="ARBA00022692"/>
    </source>
</evidence>
<dbReference type="InterPro" id="IPR050809">
    <property type="entry name" value="UgpAE/MalFG_permease"/>
</dbReference>
<reference evidence="10" key="1">
    <citation type="journal article" date="2019" name="Int. J. Syst. Evol. Microbiol.">
        <title>The Global Catalogue of Microorganisms (GCM) 10K type strain sequencing project: providing services to taxonomists for standard genome sequencing and annotation.</title>
        <authorList>
            <consortium name="The Broad Institute Genomics Platform"/>
            <consortium name="The Broad Institute Genome Sequencing Center for Infectious Disease"/>
            <person name="Wu L."/>
            <person name="Ma J."/>
        </authorList>
    </citation>
    <scope>NUCLEOTIDE SEQUENCE [LARGE SCALE GENOMIC DNA]</scope>
    <source>
        <strain evidence="10">CGMCC 1.18575</strain>
    </source>
</reference>
<keyword evidence="3" id="KW-1003">Cell membrane</keyword>
<dbReference type="Gene3D" id="1.10.3720.10">
    <property type="entry name" value="MetI-like"/>
    <property type="match status" value="1"/>
</dbReference>
<feature type="transmembrane region" description="Helical" evidence="7">
    <location>
        <begin position="218"/>
        <end position="241"/>
    </location>
</feature>
<sequence length="307" mass="34595">MIAVKRRNKTLKYMARNYDLYLFLLPTIIFLIIFSYLPIYGVQIAFKDFMPTDGILGSHWVGLKHFERLFRSAYFWPIVKNTIIISVYSLLVSFPAPLIFALMLNQMRSQRYKRVIQTITYAPNFISVVVVVGMLMLFLSPTTGLINRLIEWFGGNPVFFMMKPQLFSTIYVLSDVWQTAGWGAIIYLAALSGISPELHEAAIVDGASKLRRIWHIDIPGIVPVAMILLILSLGNLIGVGFEKVFLMQNPVNASVSEVISTYVYKVGLKGGDFSFSSAVGLLNNIVNFILLILVNRIAKSVSSHSLW</sequence>
<proteinExistence type="inferred from homology"/>
<gene>
    <name evidence="9" type="ORF">ACFPOF_07955</name>
</gene>
<evidence type="ECO:0000256" key="5">
    <source>
        <dbReference type="ARBA" id="ARBA00022989"/>
    </source>
</evidence>
<evidence type="ECO:0000256" key="7">
    <source>
        <dbReference type="RuleBase" id="RU363032"/>
    </source>
</evidence>
<feature type="transmembrane region" description="Helical" evidence="7">
    <location>
        <begin position="83"/>
        <end position="104"/>
    </location>
</feature>
<dbReference type="InterPro" id="IPR035906">
    <property type="entry name" value="MetI-like_sf"/>
</dbReference>
<keyword evidence="2 7" id="KW-0813">Transport</keyword>
<evidence type="ECO:0000313" key="9">
    <source>
        <dbReference type="EMBL" id="MFC5402671.1"/>
    </source>
</evidence>
<protein>
    <submittedName>
        <fullName evidence="9">ABC transporter permease</fullName>
    </submittedName>
</protein>
<keyword evidence="5 7" id="KW-1133">Transmembrane helix</keyword>
<feature type="domain" description="ABC transmembrane type-1" evidence="8">
    <location>
        <begin position="79"/>
        <end position="294"/>
    </location>
</feature>
<accession>A0ABW0HN59</accession>
<feature type="transmembrane region" description="Helical" evidence="7">
    <location>
        <begin position="273"/>
        <end position="294"/>
    </location>
</feature>
<dbReference type="SUPFAM" id="SSF161098">
    <property type="entry name" value="MetI-like"/>
    <property type="match status" value="1"/>
</dbReference>
<dbReference type="PANTHER" id="PTHR43227:SF11">
    <property type="entry name" value="BLL4140 PROTEIN"/>
    <property type="match status" value="1"/>
</dbReference>
<dbReference type="Pfam" id="PF00528">
    <property type="entry name" value="BPD_transp_1"/>
    <property type="match status" value="1"/>
</dbReference>
<dbReference type="PROSITE" id="PS50928">
    <property type="entry name" value="ABC_TM1"/>
    <property type="match status" value="1"/>
</dbReference>
<evidence type="ECO:0000256" key="3">
    <source>
        <dbReference type="ARBA" id="ARBA00022475"/>
    </source>
</evidence>